<accession>A0AB39VIN5</accession>
<dbReference type="AlphaFoldDB" id="A0AB39VIN5"/>
<protein>
    <submittedName>
        <fullName evidence="1">PD-(D/E)XK nuclease domain-containing protein</fullName>
    </submittedName>
</protein>
<dbReference type="EMBL" id="CP165644">
    <property type="protein sequence ID" value="XDU67811.1"/>
    <property type="molecule type" value="Genomic_DNA"/>
</dbReference>
<dbReference type="KEGG" id="lrug:AB8B22_04785"/>
<dbReference type="Pfam" id="PF08011">
    <property type="entry name" value="PDDEXK_9"/>
    <property type="match status" value="1"/>
</dbReference>
<gene>
    <name evidence="1" type="ORF">AB8B22_04785</name>
</gene>
<evidence type="ECO:0000313" key="1">
    <source>
        <dbReference type="EMBL" id="XDU67811.1"/>
    </source>
</evidence>
<sequence>MSKTKKGMKEKAYEALKQIDEKKYDTRLKARGIKNISKIGIAFYGKEVKVVCK</sequence>
<proteinExistence type="predicted"/>
<name>A0AB39VIN5_9FUSO</name>
<organism evidence="1">
    <name type="scientific">Leptotrichia rugosa</name>
    <dbReference type="NCBI Taxonomy" id="3239302"/>
    <lineage>
        <taxon>Bacteria</taxon>
        <taxon>Fusobacteriati</taxon>
        <taxon>Fusobacteriota</taxon>
        <taxon>Fusobacteriia</taxon>
        <taxon>Fusobacteriales</taxon>
        <taxon>Leptotrichiaceae</taxon>
        <taxon>Leptotrichia</taxon>
    </lineage>
</organism>
<reference evidence="1" key="1">
    <citation type="submission" date="2024-07" db="EMBL/GenBank/DDBJ databases">
        <authorList>
            <person name="Li X.-J."/>
            <person name="Wang X."/>
        </authorList>
    </citation>
    <scope>NUCLEOTIDE SEQUENCE</scope>
    <source>
        <strain evidence="1">HSP-334</strain>
    </source>
</reference>
<dbReference type="InterPro" id="IPR012547">
    <property type="entry name" value="PDDEXK_9"/>
</dbReference>